<accession>F4R638</accession>
<name>F4R638_MELLP</name>
<dbReference type="AlphaFoldDB" id="F4R638"/>
<evidence type="ECO:0000313" key="2">
    <source>
        <dbReference type="EMBL" id="EGG12537.1"/>
    </source>
</evidence>
<keyword evidence="3" id="KW-1185">Reference proteome</keyword>
<evidence type="ECO:0000313" key="3">
    <source>
        <dbReference type="Proteomes" id="UP000001072"/>
    </source>
</evidence>
<dbReference type="HOGENOM" id="CLU_2948125_0_0_1"/>
<feature type="region of interest" description="Disordered" evidence="1">
    <location>
        <begin position="1"/>
        <end position="60"/>
    </location>
</feature>
<dbReference type="EMBL" id="GL883091">
    <property type="protein sequence ID" value="EGG12537.1"/>
    <property type="molecule type" value="Genomic_DNA"/>
</dbReference>
<evidence type="ECO:0000256" key="1">
    <source>
        <dbReference type="SAM" id="MobiDB-lite"/>
    </source>
</evidence>
<feature type="compositionally biased region" description="Low complexity" evidence="1">
    <location>
        <begin position="30"/>
        <end position="41"/>
    </location>
</feature>
<gene>
    <name evidence="2" type="ORF">MELLADRAFT_70572</name>
</gene>
<protein>
    <submittedName>
        <fullName evidence="2">Uncharacterized protein</fullName>
    </submittedName>
</protein>
<dbReference type="VEuPathDB" id="FungiDB:MELLADRAFT_70572"/>
<reference evidence="3" key="1">
    <citation type="journal article" date="2011" name="Proc. Natl. Acad. Sci. U.S.A.">
        <title>Obligate biotrophy features unraveled by the genomic analysis of rust fungi.</title>
        <authorList>
            <person name="Duplessis S."/>
            <person name="Cuomo C.A."/>
            <person name="Lin Y.-C."/>
            <person name="Aerts A."/>
            <person name="Tisserant E."/>
            <person name="Veneault-Fourrey C."/>
            <person name="Joly D.L."/>
            <person name="Hacquard S."/>
            <person name="Amselem J."/>
            <person name="Cantarel B.L."/>
            <person name="Chiu R."/>
            <person name="Coutinho P.M."/>
            <person name="Feau N."/>
            <person name="Field M."/>
            <person name="Frey P."/>
            <person name="Gelhaye E."/>
            <person name="Goldberg J."/>
            <person name="Grabherr M.G."/>
            <person name="Kodira C.D."/>
            <person name="Kohler A."/>
            <person name="Kuees U."/>
            <person name="Lindquist E.A."/>
            <person name="Lucas S.M."/>
            <person name="Mago R."/>
            <person name="Mauceli E."/>
            <person name="Morin E."/>
            <person name="Murat C."/>
            <person name="Pangilinan J.L."/>
            <person name="Park R."/>
            <person name="Pearson M."/>
            <person name="Quesneville H."/>
            <person name="Rouhier N."/>
            <person name="Sakthikumar S."/>
            <person name="Salamov A.A."/>
            <person name="Schmutz J."/>
            <person name="Selles B."/>
            <person name="Shapiro H."/>
            <person name="Tanguay P."/>
            <person name="Tuskan G.A."/>
            <person name="Henrissat B."/>
            <person name="Van de Peer Y."/>
            <person name="Rouze P."/>
            <person name="Ellis J.G."/>
            <person name="Dodds P.N."/>
            <person name="Schein J.E."/>
            <person name="Zhong S."/>
            <person name="Hamelin R.C."/>
            <person name="Grigoriev I.V."/>
            <person name="Szabo L.J."/>
            <person name="Martin F."/>
        </authorList>
    </citation>
    <scope>NUCLEOTIDE SEQUENCE [LARGE SCALE GENOMIC DNA]</scope>
    <source>
        <strain evidence="3">98AG31 / pathotype 3-4-7</strain>
    </source>
</reference>
<dbReference type="InParanoid" id="F4R638"/>
<proteinExistence type="predicted"/>
<organism evidence="3">
    <name type="scientific">Melampsora larici-populina (strain 98AG31 / pathotype 3-4-7)</name>
    <name type="common">Poplar leaf rust fungus</name>
    <dbReference type="NCBI Taxonomy" id="747676"/>
    <lineage>
        <taxon>Eukaryota</taxon>
        <taxon>Fungi</taxon>
        <taxon>Dikarya</taxon>
        <taxon>Basidiomycota</taxon>
        <taxon>Pucciniomycotina</taxon>
        <taxon>Pucciniomycetes</taxon>
        <taxon>Pucciniales</taxon>
        <taxon>Melampsoraceae</taxon>
        <taxon>Melampsora</taxon>
    </lineage>
</organism>
<dbReference type="RefSeq" id="XP_007404912.1">
    <property type="nucleotide sequence ID" value="XM_007404850.1"/>
</dbReference>
<dbReference type="GeneID" id="18931567"/>
<sequence>SDQVQVRNLSKPNPSNHPKPKTNLSQRYYTSSSESEPSSTSNHTHQAPQKKLDKNLISSS</sequence>
<dbReference type="Proteomes" id="UP000001072">
    <property type="component" value="Unassembled WGS sequence"/>
</dbReference>
<dbReference type="KEGG" id="mlr:MELLADRAFT_70572"/>
<feature type="non-terminal residue" evidence="2">
    <location>
        <position position="1"/>
    </location>
</feature>